<gene>
    <name evidence="2" type="ORF">IT882_03040</name>
</gene>
<keyword evidence="3" id="KW-1185">Reference proteome</keyword>
<sequence>MLAEGENIPLAITTIGEKQYVLVYSGVAALRASLAADGATDTSAMAQPAQAVLRFLLSGTYGGLIVDPASAPARAMLSRELIAQMMEQADPEFSIKKLLAARRTETTPDEVVAAIPSSRLWIAANKPEGSDQVGVAEARAADGDRLIEVFTHPIEIAALGRGDRPAPVTGAQLGSALRADPELAGILIDPAGPWIRLDRDHLAPLMVEAPGDGD</sequence>
<evidence type="ECO:0000313" key="2">
    <source>
        <dbReference type="EMBL" id="QPE05096.1"/>
    </source>
</evidence>
<reference evidence="2 3" key="1">
    <citation type="submission" date="2020-11" db="EMBL/GenBank/DDBJ databases">
        <title>Amino acid is mineralized and recycled by bacteria in oceanic microbiome.</title>
        <authorList>
            <person name="Zheng L.Y."/>
        </authorList>
    </citation>
    <scope>NUCLEOTIDE SEQUENCE [LARGE SCALE GENOMIC DNA]</scope>
    <source>
        <strain evidence="2 3">A32-1</strain>
    </source>
</reference>
<proteinExistence type="predicted"/>
<feature type="domain" description="SseB protein N-terminal" evidence="1">
    <location>
        <begin position="97"/>
        <end position="202"/>
    </location>
</feature>
<dbReference type="AlphaFoldDB" id="A0A7S8RH62"/>
<organism evidence="2 3">
    <name type="scientific">Microbacterium schleiferi</name>
    <dbReference type="NCBI Taxonomy" id="69362"/>
    <lineage>
        <taxon>Bacteria</taxon>
        <taxon>Bacillati</taxon>
        <taxon>Actinomycetota</taxon>
        <taxon>Actinomycetes</taxon>
        <taxon>Micrococcales</taxon>
        <taxon>Microbacteriaceae</taxon>
        <taxon>Microbacterium</taxon>
    </lineage>
</organism>
<dbReference type="InterPro" id="IPR009839">
    <property type="entry name" value="SseB_N"/>
</dbReference>
<dbReference type="EMBL" id="CP064760">
    <property type="protein sequence ID" value="QPE05096.1"/>
    <property type="molecule type" value="Genomic_DNA"/>
</dbReference>
<dbReference type="KEGG" id="msf:IT882_03040"/>
<dbReference type="Pfam" id="PF07179">
    <property type="entry name" value="SseB"/>
    <property type="match status" value="1"/>
</dbReference>
<protein>
    <submittedName>
        <fullName evidence="2">SseB family protein</fullName>
    </submittedName>
</protein>
<name>A0A7S8RH62_9MICO</name>
<evidence type="ECO:0000313" key="3">
    <source>
        <dbReference type="Proteomes" id="UP000594480"/>
    </source>
</evidence>
<dbReference type="Proteomes" id="UP000594480">
    <property type="component" value="Chromosome"/>
</dbReference>
<accession>A0A7S8RH62</accession>
<evidence type="ECO:0000259" key="1">
    <source>
        <dbReference type="Pfam" id="PF07179"/>
    </source>
</evidence>